<name>A0A6J5RTX7_9CAUD</name>
<protein>
    <recommendedName>
        <fullName evidence="1">Bbp19-like phage domain-containing protein</fullName>
    </recommendedName>
</protein>
<sequence length="68" mass="7687">MWKWLGEAGVFHSSFGGGNDATNFREGSRALGLKLLREIETLCPERFGEMMIEARQQEKTEHGRSSSK</sequence>
<evidence type="ECO:0000313" key="3">
    <source>
        <dbReference type="EMBL" id="CAB4212958.1"/>
    </source>
</evidence>
<dbReference type="EMBL" id="LR797276">
    <property type="protein sequence ID" value="CAB4199402.1"/>
    <property type="molecule type" value="Genomic_DNA"/>
</dbReference>
<dbReference type="EMBL" id="LR797388">
    <property type="protein sequence ID" value="CAB4212958.1"/>
    <property type="molecule type" value="Genomic_DNA"/>
</dbReference>
<evidence type="ECO:0000313" key="2">
    <source>
        <dbReference type="EMBL" id="CAB4199402.1"/>
    </source>
</evidence>
<dbReference type="InterPro" id="IPR057447">
    <property type="entry name" value="Bbp19-like_phage"/>
</dbReference>
<proteinExistence type="predicted"/>
<evidence type="ECO:0000259" key="1">
    <source>
        <dbReference type="Pfam" id="PF25181"/>
    </source>
</evidence>
<dbReference type="Pfam" id="PF25181">
    <property type="entry name" value="Phage_Bbp19"/>
    <property type="match status" value="1"/>
</dbReference>
<gene>
    <name evidence="2" type="ORF">UFOVP1326_43</name>
    <name evidence="3" type="ORF">UFOVP1436_48</name>
</gene>
<accession>A0A6J5RTX7</accession>
<reference evidence="2" key="1">
    <citation type="submission" date="2020-05" db="EMBL/GenBank/DDBJ databases">
        <authorList>
            <person name="Chiriac C."/>
            <person name="Salcher M."/>
            <person name="Ghai R."/>
            <person name="Kavagutti S V."/>
        </authorList>
    </citation>
    <scope>NUCLEOTIDE SEQUENCE</scope>
</reference>
<feature type="domain" description="Bbp19-like phage" evidence="1">
    <location>
        <begin position="6"/>
        <end position="51"/>
    </location>
</feature>
<organism evidence="2">
    <name type="scientific">uncultured Caudovirales phage</name>
    <dbReference type="NCBI Taxonomy" id="2100421"/>
    <lineage>
        <taxon>Viruses</taxon>
        <taxon>Duplodnaviria</taxon>
        <taxon>Heunggongvirae</taxon>
        <taxon>Uroviricota</taxon>
        <taxon>Caudoviricetes</taxon>
        <taxon>Peduoviridae</taxon>
        <taxon>Maltschvirus</taxon>
        <taxon>Maltschvirus maltsch</taxon>
    </lineage>
</organism>